<evidence type="ECO:0000256" key="12">
    <source>
        <dbReference type="RuleBase" id="RU003784"/>
    </source>
</evidence>
<dbReference type="SUPFAM" id="SSF52540">
    <property type="entry name" value="P-loop containing nucleoside triphosphate hydrolases"/>
    <property type="match status" value="1"/>
</dbReference>
<evidence type="ECO:0000256" key="4">
    <source>
        <dbReference type="ARBA" id="ARBA00022679"/>
    </source>
</evidence>
<dbReference type="HOGENOM" id="CLU_032616_0_1_0"/>
<reference evidence="14 15" key="1">
    <citation type="submission" date="2011-11" db="EMBL/GenBank/DDBJ databases">
        <title>The Noncontiguous Finished genome of Jonquetella anthropi DSM 22815.</title>
        <authorList>
            <consortium name="US DOE Joint Genome Institute (JGI-PGF)"/>
            <person name="Lucas S."/>
            <person name="Copeland A."/>
            <person name="Lapidus A."/>
            <person name="Glavina del Rio T."/>
            <person name="Dalin E."/>
            <person name="Tice H."/>
            <person name="Bruce D."/>
            <person name="Goodwin L."/>
            <person name="Pitluck S."/>
            <person name="Peters L."/>
            <person name="Mikhailova N."/>
            <person name="Held B."/>
            <person name="Kyrpides N."/>
            <person name="Mavromatis K."/>
            <person name="Ivanova N."/>
            <person name="Markowitz V."/>
            <person name="Cheng J.-F."/>
            <person name="Hugenholtz P."/>
            <person name="Woyke T."/>
            <person name="Wu D."/>
            <person name="Gronow S."/>
            <person name="Wellnitz S."/>
            <person name="Brambilla E."/>
            <person name="Klenk H.-P."/>
            <person name="Eisen J.A."/>
        </authorList>
    </citation>
    <scope>NUCLEOTIDE SEQUENCE [LARGE SCALE GENOMIC DNA]</scope>
    <source>
        <strain evidence="14 15">DSM 22815</strain>
    </source>
</reference>
<feature type="binding site" evidence="10">
    <location>
        <begin position="18"/>
        <end position="25"/>
    </location>
    <ligand>
        <name>ATP</name>
        <dbReference type="ChEBI" id="CHEBI:30616"/>
    </ligand>
</feature>
<dbReference type="PANTHER" id="PTHR11088">
    <property type="entry name" value="TRNA DIMETHYLALLYLTRANSFERASE"/>
    <property type="match status" value="1"/>
</dbReference>
<name>H0UIN0_9BACT</name>
<evidence type="ECO:0000256" key="13">
    <source>
        <dbReference type="RuleBase" id="RU003785"/>
    </source>
</evidence>
<evidence type="ECO:0000256" key="5">
    <source>
        <dbReference type="ARBA" id="ARBA00022694"/>
    </source>
</evidence>
<keyword evidence="7 10" id="KW-0067">ATP-binding</keyword>
<dbReference type="GO" id="GO:0006400">
    <property type="term" value="P:tRNA modification"/>
    <property type="evidence" value="ECO:0007669"/>
    <property type="project" value="TreeGrafter"/>
</dbReference>
<evidence type="ECO:0000256" key="9">
    <source>
        <dbReference type="ARBA" id="ARBA00049563"/>
    </source>
</evidence>
<dbReference type="HAMAP" id="MF_00185">
    <property type="entry name" value="IPP_trans"/>
    <property type="match status" value="1"/>
</dbReference>
<evidence type="ECO:0000256" key="1">
    <source>
        <dbReference type="ARBA" id="ARBA00001946"/>
    </source>
</evidence>
<dbReference type="OrthoDB" id="9776390at2"/>
<dbReference type="PANTHER" id="PTHR11088:SF60">
    <property type="entry name" value="TRNA DIMETHYLALLYLTRANSFERASE"/>
    <property type="match status" value="1"/>
</dbReference>
<dbReference type="eggNOG" id="COG0324">
    <property type="taxonomic scope" value="Bacteria"/>
</dbReference>
<dbReference type="EC" id="2.5.1.75" evidence="10"/>
<dbReference type="EMBL" id="CM001376">
    <property type="protein sequence ID" value="EHM13775.1"/>
    <property type="molecule type" value="Genomic_DNA"/>
</dbReference>
<dbReference type="InterPro" id="IPR039657">
    <property type="entry name" value="Dimethylallyltransferase"/>
</dbReference>
<accession>H0UIN0</accession>
<keyword evidence="5 10" id="KW-0819">tRNA processing</keyword>
<dbReference type="Gene3D" id="3.40.50.300">
    <property type="entry name" value="P-loop containing nucleotide triphosphate hydrolases"/>
    <property type="match status" value="1"/>
</dbReference>
<dbReference type="RefSeq" id="WP_008523328.1">
    <property type="nucleotide sequence ID" value="NZ_CM001376.1"/>
</dbReference>
<gene>
    <name evidence="10" type="primary">miaA</name>
    <name evidence="14" type="ORF">JonanDRAFT_1411</name>
</gene>
<dbReference type="GO" id="GO:0052381">
    <property type="term" value="F:tRNA dimethylallyltransferase activity"/>
    <property type="evidence" value="ECO:0007669"/>
    <property type="project" value="UniProtKB-UniRule"/>
</dbReference>
<comment type="similarity">
    <text evidence="3 10 13">Belongs to the IPP transferase family.</text>
</comment>
<comment type="function">
    <text evidence="2 10 12">Catalyzes the transfer of a dimethylallyl group onto the adenine at position 37 in tRNAs that read codons beginning with uridine, leading to the formation of N6-(dimethylallyl)adenosine (i(6)A).</text>
</comment>
<dbReference type="GO" id="GO:0005524">
    <property type="term" value="F:ATP binding"/>
    <property type="evidence" value="ECO:0007669"/>
    <property type="project" value="UniProtKB-UniRule"/>
</dbReference>
<feature type="site" description="Interaction with substrate tRNA" evidence="10">
    <location>
        <position position="132"/>
    </location>
</feature>
<organism evidence="14 15">
    <name type="scientific">Jonquetella anthropi DSM 22815</name>
    <dbReference type="NCBI Taxonomy" id="885272"/>
    <lineage>
        <taxon>Bacteria</taxon>
        <taxon>Thermotogati</taxon>
        <taxon>Synergistota</taxon>
        <taxon>Synergistia</taxon>
        <taxon>Synergistales</taxon>
        <taxon>Dethiosulfovibrionaceae</taxon>
        <taxon>Jonquetella</taxon>
    </lineage>
</organism>
<feature type="binding site" evidence="10">
    <location>
        <begin position="20"/>
        <end position="25"/>
    </location>
    <ligand>
        <name>substrate</name>
    </ligand>
</feature>
<comment type="caution">
    <text evidence="10">Lacks conserved residue(s) required for the propagation of feature annotation.</text>
</comment>
<evidence type="ECO:0000256" key="8">
    <source>
        <dbReference type="ARBA" id="ARBA00022842"/>
    </source>
</evidence>
<keyword evidence="6 10" id="KW-0547">Nucleotide-binding</keyword>
<evidence type="ECO:0000256" key="10">
    <source>
        <dbReference type="HAMAP-Rule" id="MF_00185"/>
    </source>
</evidence>
<evidence type="ECO:0000313" key="14">
    <source>
        <dbReference type="EMBL" id="EHM13775.1"/>
    </source>
</evidence>
<keyword evidence="4 10" id="KW-0808">Transferase</keyword>
<feature type="site" description="Interaction with substrate tRNA" evidence="10">
    <location>
        <position position="109"/>
    </location>
</feature>
<feature type="region of interest" description="Interaction with substrate tRNA" evidence="10">
    <location>
        <begin position="43"/>
        <end position="46"/>
    </location>
</feature>
<evidence type="ECO:0000313" key="15">
    <source>
        <dbReference type="Proteomes" id="UP000003806"/>
    </source>
</evidence>
<protein>
    <recommendedName>
        <fullName evidence="10">tRNA dimethylallyltransferase</fullName>
        <ecNumber evidence="10">2.5.1.75</ecNumber>
    </recommendedName>
    <alternativeName>
        <fullName evidence="10">Dimethylallyl diphosphate:tRNA dimethylallyltransferase</fullName>
        <shortName evidence="10">DMAPP:tRNA dimethylallyltransferase</shortName>
        <shortName evidence="10">DMATase</shortName>
    </alternativeName>
    <alternativeName>
        <fullName evidence="10">Isopentenyl-diphosphate:tRNA isopentenyltransferase</fullName>
        <shortName evidence="10">IPP transferase</shortName>
        <shortName evidence="10">IPPT</shortName>
        <shortName evidence="10">IPTase</shortName>
    </alternativeName>
</protein>
<dbReference type="Gene3D" id="1.10.20.140">
    <property type="match status" value="1"/>
</dbReference>
<comment type="catalytic activity">
    <reaction evidence="9 10 11">
        <text>adenosine(37) in tRNA + dimethylallyl diphosphate = N(6)-dimethylallyladenosine(37) in tRNA + diphosphate</text>
        <dbReference type="Rhea" id="RHEA:26482"/>
        <dbReference type="Rhea" id="RHEA-COMP:10162"/>
        <dbReference type="Rhea" id="RHEA-COMP:10375"/>
        <dbReference type="ChEBI" id="CHEBI:33019"/>
        <dbReference type="ChEBI" id="CHEBI:57623"/>
        <dbReference type="ChEBI" id="CHEBI:74411"/>
        <dbReference type="ChEBI" id="CHEBI:74415"/>
        <dbReference type="EC" id="2.5.1.75"/>
    </reaction>
</comment>
<dbReference type="InterPro" id="IPR027417">
    <property type="entry name" value="P-loop_NTPase"/>
</dbReference>
<evidence type="ECO:0000256" key="11">
    <source>
        <dbReference type="RuleBase" id="RU003783"/>
    </source>
</evidence>
<keyword evidence="8 10" id="KW-0460">Magnesium</keyword>
<dbReference type="Proteomes" id="UP000003806">
    <property type="component" value="Chromosome"/>
</dbReference>
<evidence type="ECO:0000256" key="6">
    <source>
        <dbReference type="ARBA" id="ARBA00022741"/>
    </source>
</evidence>
<evidence type="ECO:0000256" key="7">
    <source>
        <dbReference type="ARBA" id="ARBA00022840"/>
    </source>
</evidence>
<comment type="cofactor">
    <cofactor evidence="1 10">
        <name>Mg(2+)</name>
        <dbReference type="ChEBI" id="CHEBI:18420"/>
    </cofactor>
</comment>
<comment type="subunit">
    <text evidence="10">Monomer.</text>
</comment>
<dbReference type="STRING" id="885272.JonanDRAFT_1411"/>
<keyword evidence="15" id="KW-1185">Reference proteome</keyword>
<dbReference type="InterPro" id="IPR018022">
    <property type="entry name" value="IPT"/>
</dbReference>
<evidence type="ECO:0000256" key="3">
    <source>
        <dbReference type="ARBA" id="ARBA00005842"/>
    </source>
</evidence>
<sequence length="316" mass="35292">MACDGAAAGRLKVLAVIGPTAVGKTALSLELADRLNAEIISVDSRQVYRYMDIGTDKISPAQRRLILHHLIDEADPDQVYTASDFARDALDAARRIAARGRVPLFVGGTPFYYQALMGGLISVNVPPDEGVRSQLNGMTDVELHGRLGEVDPLTAKRLHPNDRFRILRALEIYSVTGTPPSELFAQAKKTGGPLDVLYLGLNRDREELREIIAQRVKEQFDAGYADEVEWLLSHGFSADLPSMKGFGYRELAAYHQGRMTYQEALDGDVTATRQFAKRQMTWFRKFEPAVWFDRGRLSAQTTVERMLEAARRHLEG</sequence>
<dbReference type="AlphaFoldDB" id="H0UIN0"/>
<dbReference type="NCBIfam" id="TIGR00174">
    <property type="entry name" value="miaA"/>
    <property type="match status" value="1"/>
</dbReference>
<dbReference type="Pfam" id="PF01715">
    <property type="entry name" value="IPPT"/>
    <property type="match status" value="1"/>
</dbReference>
<proteinExistence type="inferred from homology"/>
<evidence type="ECO:0000256" key="2">
    <source>
        <dbReference type="ARBA" id="ARBA00003213"/>
    </source>
</evidence>